<gene>
    <name evidence="1" type="ORF">TPE_1375</name>
</gene>
<protein>
    <submittedName>
        <fullName evidence="1">Uncharacterized protein</fullName>
    </submittedName>
</protein>
<dbReference type="PATRIC" id="fig|1291379.3.peg.1365"/>
<dbReference type="EMBL" id="CP004120">
    <property type="protein sequence ID" value="AGT43870.1"/>
    <property type="molecule type" value="Genomic_DNA"/>
</dbReference>
<keyword evidence="2" id="KW-1185">Reference proteome</keyword>
<name>S5ZUK7_9SPIR</name>
<dbReference type="Proteomes" id="UP000015620">
    <property type="component" value="Chromosome"/>
</dbReference>
<dbReference type="KEGG" id="tped:TPE_1375"/>
<accession>S5ZUK7</accession>
<proteinExistence type="predicted"/>
<dbReference type="HOGENOM" id="CLU_3334277_0_0_12"/>
<reference evidence="1 2" key="1">
    <citation type="journal article" date="2013" name="PLoS ONE">
        <title>Genome-Wide Relatedness of Treponema pedis, from Gingiva and Necrotic Skin Lesions of Pigs, with the Human Oral Pathogen Treponema denticola.</title>
        <authorList>
            <person name="Svartstrom O."/>
            <person name="Mushtaq M."/>
            <person name="Pringle M."/>
            <person name="Segerman B."/>
        </authorList>
    </citation>
    <scope>NUCLEOTIDE SEQUENCE [LARGE SCALE GENOMIC DNA]</scope>
    <source>
        <strain evidence="1">T A4</strain>
    </source>
</reference>
<evidence type="ECO:0000313" key="2">
    <source>
        <dbReference type="Proteomes" id="UP000015620"/>
    </source>
</evidence>
<sequence length="38" mass="4733">MKNYFENLAYYMCDMKNNNYYTSSIRKQGIFITKYFTK</sequence>
<dbReference type="STRING" id="1291379.TPE_1375"/>
<evidence type="ECO:0000313" key="1">
    <source>
        <dbReference type="EMBL" id="AGT43870.1"/>
    </source>
</evidence>
<dbReference type="AlphaFoldDB" id="S5ZUK7"/>
<organism evidence="1 2">
    <name type="scientific">Treponema pedis str. T A4</name>
    <dbReference type="NCBI Taxonomy" id="1291379"/>
    <lineage>
        <taxon>Bacteria</taxon>
        <taxon>Pseudomonadati</taxon>
        <taxon>Spirochaetota</taxon>
        <taxon>Spirochaetia</taxon>
        <taxon>Spirochaetales</taxon>
        <taxon>Treponemataceae</taxon>
        <taxon>Treponema</taxon>
    </lineage>
</organism>